<organism evidence="9 10">
    <name type="scientific">Janibacter hoylei PVAS-1</name>
    <dbReference type="NCBI Taxonomy" id="1210046"/>
    <lineage>
        <taxon>Bacteria</taxon>
        <taxon>Bacillati</taxon>
        <taxon>Actinomycetota</taxon>
        <taxon>Actinomycetes</taxon>
        <taxon>Micrococcales</taxon>
        <taxon>Intrasporangiaceae</taxon>
        <taxon>Janibacter</taxon>
    </lineage>
</organism>
<feature type="transmembrane region" description="Helical" evidence="7">
    <location>
        <begin position="16"/>
        <end position="37"/>
    </location>
</feature>
<dbReference type="RefSeq" id="WP_128277213.1">
    <property type="nucleotide sequence ID" value="NZ_PIPF01000009.1"/>
</dbReference>
<gene>
    <name evidence="9" type="ORF">CWN80_09640</name>
</gene>
<dbReference type="AlphaFoldDB" id="A0A444B3S9"/>
<dbReference type="GO" id="GO:0005886">
    <property type="term" value="C:plasma membrane"/>
    <property type="evidence" value="ECO:0007669"/>
    <property type="project" value="UniProtKB-SubCell"/>
</dbReference>
<feature type="transmembrane region" description="Helical" evidence="7">
    <location>
        <begin position="268"/>
        <end position="289"/>
    </location>
</feature>
<dbReference type="EMBL" id="PIPF01000009">
    <property type="protein sequence ID" value="RWU83051.1"/>
    <property type="molecule type" value="Genomic_DNA"/>
</dbReference>
<keyword evidence="3" id="KW-1003">Cell membrane</keyword>
<dbReference type="InterPro" id="IPR004869">
    <property type="entry name" value="MMPL_dom"/>
</dbReference>
<comment type="similarity">
    <text evidence="2">Belongs to the resistance-nodulation-cell division (RND) (TC 2.A.6) family. MmpL subfamily.</text>
</comment>
<comment type="caution">
    <text evidence="9">The sequence shown here is derived from an EMBL/GenBank/DDBJ whole genome shotgun (WGS) entry which is preliminary data.</text>
</comment>
<evidence type="ECO:0000256" key="2">
    <source>
        <dbReference type="ARBA" id="ARBA00010157"/>
    </source>
</evidence>
<feature type="domain" description="SSD" evidence="8">
    <location>
        <begin position="252"/>
        <end position="364"/>
    </location>
</feature>
<feature type="transmembrane region" description="Helical" evidence="7">
    <location>
        <begin position="701"/>
        <end position="725"/>
    </location>
</feature>
<keyword evidence="4 7" id="KW-0812">Transmembrane</keyword>
<dbReference type="Gene3D" id="1.20.1640.10">
    <property type="entry name" value="Multidrug efflux transporter AcrB transmembrane domain"/>
    <property type="match status" value="2"/>
</dbReference>
<evidence type="ECO:0000256" key="4">
    <source>
        <dbReference type="ARBA" id="ARBA00022692"/>
    </source>
</evidence>
<keyword evidence="6 7" id="KW-0472">Membrane</keyword>
<comment type="subcellular location">
    <subcellularLocation>
        <location evidence="1">Cell membrane</location>
        <topology evidence="1">Multi-pass membrane protein</topology>
    </subcellularLocation>
</comment>
<keyword evidence="10" id="KW-1185">Reference proteome</keyword>
<feature type="transmembrane region" description="Helical" evidence="7">
    <location>
        <begin position="215"/>
        <end position="248"/>
    </location>
</feature>
<evidence type="ECO:0000256" key="3">
    <source>
        <dbReference type="ARBA" id="ARBA00022475"/>
    </source>
</evidence>
<dbReference type="Pfam" id="PF03176">
    <property type="entry name" value="MMPL"/>
    <property type="match status" value="2"/>
</dbReference>
<dbReference type="Proteomes" id="UP000288711">
    <property type="component" value="Unassembled WGS sequence"/>
</dbReference>
<dbReference type="InterPro" id="IPR000731">
    <property type="entry name" value="SSD"/>
</dbReference>
<evidence type="ECO:0000256" key="1">
    <source>
        <dbReference type="ARBA" id="ARBA00004651"/>
    </source>
</evidence>
<dbReference type="PANTHER" id="PTHR33406:SF11">
    <property type="entry name" value="MEMBRANE PROTEIN SCO6666-RELATED"/>
    <property type="match status" value="1"/>
</dbReference>
<dbReference type="InterPro" id="IPR050545">
    <property type="entry name" value="Mycobact_MmpL"/>
</dbReference>
<evidence type="ECO:0000256" key="6">
    <source>
        <dbReference type="ARBA" id="ARBA00023136"/>
    </source>
</evidence>
<dbReference type="SUPFAM" id="SSF82866">
    <property type="entry name" value="Multidrug efflux transporter AcrB transmembrane domain"/>
    <property type="match status" value="2"/>
</dbReference>
<feature type="transmembrane region" description="Helical" evidence="7">
    <location>
        <begin position="402"/>
        <end position="419"/>
    </location>
</feature>
<evidence type="ECO:0000259" key="8">
    <source>
        <dbReference type="PROSITE" id="PS50156"/>
    </source>
</evidence>
<protein>
    <recommendedName>
        <fullName evidence="8">SSD domain-containing protein</fullName>
    </recommendedName>
</protein>
<reference evidence="9 10" key="1">
    <citation type="journal article" date="2009" name="Int. J. Syst. Evol. Microbiol.">
        <title>Janibacter hoylei sp. nov., Bacillus isronensis sp. nov. and Bacillus aryabhattai sp. nov., isolated from cryotubes used for collecting air from the upper atmosphere.</title>
        <authorList>
            <person name="Shivaji S."/>
            <person name="Chaturvedi P."/>
            <person name="Begum Z."/>
            <person name="Pindi P.K."/>
            <person name="Manorama R."/>
            <person name="Padmanaban D.A."/>
            <person name="Shouche Y.S."/>
            <person name="Pawar S."/>
            <person name="Vaishampayan P."/>
            <person name="Dutt C.B."/>
            <person name="Datta G.N."/>
            <person name="Manchanda R.K."/>
            <person name="Rao U.R."/>
            <person name="Bhargava P.M."/>
            <person name="Narlikar J.V."/>
        </authorList>
    </citation>
    <scope>NUCLEOTIDE SEQUENCE [LARGE SCALE GENOMIC DNA]</scope>
    <source>
        <strain evidence="9 10">PVAS-1</strain>
    </source>
</reference>
<evidence type="ECO:0000256" key="7">
    <source>
        <dbReference type="SAM" id="Phobius"/>
    </source>
</evidence>
<dbReference type="PROSITE" id="PS50156">
    <property type="entry name" value="SSD"/>
    <property type="match status" value="1"/>
</dbReference>
<feature type="transmembrane region" description="Helical" evidence="7">
    <location>
        <begin position="621"/>
        <end position="640"/>
    </location>
</feature>
<feature type="transmembrane region" description="Helical" evidence="7">
    <location>
        <begin position="310"/>
        <end position="335"/>
    </location>
</feature>
<sequence>MAHALYRLGRTAFRRWPVFLIGWLVVLIGIGAVAGTLSKPLSDKFTIPGIESEQAQTLQQELFPGAKDAFDQATGTVVVQAPAGEKLSDPANAAAVEDLLTDLRAAPQVGAPEQFVDPVAAAKGVEQQYLDQAKESGQPTEVARANAAAVSPLTEDGRTGLIQWTFDVETVTDVEQTSRDAVTEAVDDARDAGLTVEATGTGMQGMPEMGMTSELIGIAVALVVLVLTFGSLVAAGLPILTALVGVGIGITGITASTAVFDLGTTTPILASMLGLAVGIDYALFILSRYRTELRRTTDREHAIGLAVGRAGSAVVFAGLTVIIALVALAVVNIPFLTAMGLAAAATVLAAVLVALTLLPAVLGALGHRAFAGQIRKDKAVDEGQHVDNGGTRWARAIGARPVLAALVAVLALGALAIPAKDLHLALPSDSTAAPGTSQRDAADLIADGFGRGQEARMVVVVDGRDIEDPRQAPAAYGEVAQWLGQLDGVTNAQVVAMNDEGTGAQVMVTPAAGASDEATEELLHTIRDGIPAQEEATGTTLGVTGLTAIQTDVSQKLQDALVPYLAVVVGLAFVLLMLVFRSILVPLTATLGFVLSTLATLGATVAIFQEGAFGLVDGAPLVSFLPILMIGIVFGLAMDYQVFLVTRMREAYVHGDTAREAVVDGFRHGARVVTAAALIMISVFAAFMLQPDNLIKSMGFALAAAVLLDAFVVRMVLIPALMYLLGDKAWAMPRWLDKVLPNVDVEGEALTRRTSAEEPAEDLATVG</sequence>
<feature type="transmembrane region" description="Helical" evidence="7">
    <location>
        <begin position="561"/>
        <end position="580"/>
    </location>
</feature>
<feature type="transmembrane region" description="Helical" evidence="7">
    <location>
        <begin position="669"/>
        <end position="689"/>
    </location>
</feature>
<feature type="transmembrane region" description="Helical" evidence="7">
    <location>
        <begin position="587"/>
        <end position="609"/>
    </location>
</feature>
<evidence type="ECO:0000256" key="5">
    <source>
        <dbReference type="ARBA" id="ARBA00022989"/>
    </source>
</evidence>
<dbReference type="PANTHER" id="PTHR33406">
    <property type="entry name" value="MEMBRANE PROTEIN MJ1562-RELATED"/>
    <property type="match status" value="1"/>
</dbReference>
<feature type="transmembrane region" description="Helical" evidence="7">
    <location>
        <begin position="341"/>
        <end position="366"/>
    </location>
</feature>
<name>A0A444B3S9_9MICO</name>
<evidence type="ECO:0000313" key="10">
    <source>
        <dbReference type="Proteomes" id="UP000288711"/>
    </source>
</evidence>
<proteinExistence type="inferred from homology"/>
<accession>A0A444B3S9</accession>
<evidence type="ECO:0000313" key="9">
    <source>
        <dbReference type="EMBL" id="RWU83051.1"/>
    </source>
</evidence>
<keyword evidence="5 7" id="KW-1133">Transmembrane helix</keyword>